<dbReference type="Pfam" id="PF13450">
    <property type="entry name" value="NAD_binding_8"/>
    <property type="match status" value="1"/>
</dbReference>
<evidence type="ECO:0000256" key="1">
    <source>
        <dbReference type="SAM" id="SignalP"/>
    </source>
</evidence>
<keyword evidence="3" id="KW-1185">Reference proteome</keyword>
<dbReference type="EMBL" id="ML739038">
    <property type="protein sequence ID" value="KAE8356420.1"/>
    <property type="molecule type" value="Genomic_DNA"/>
</dbReference>
<evidence type="ECO:0000313" key="2">
    <source>
        <dbReference type="EMBL" id="KAE8356420.1"/>
    </source>
</evidence>
<dbReference type="InterPro" id="IPR036188">
    <property type="entry name" value="FAD/NAD-bd_sf"/>
</dbReference>
<sequence>MRVTLRAFAPIAALLCLIGTAAYTQPNSKLSLPIPDQGDILERDVVIIGGGSAGTYAAIRLRQLDQSVVVIEKHERLGGHSNTYFDPVTGIPVAYGVMTFHNKSVVTDYFAHFNIPLVNEIFPTNQSENVDFTTGEPIDIKPISIPSDDPEVQTAVENYMAQLAKYPFLEDEYYHLPDPIPEDLLLPFGAFATKYRIDAIVPLIAGYTLGFGDPLAQTTLYMLKTFSRQIILGIQRGTLTYTSHNNNELYQAAEKELGSDVLYQSTVIGAQRGLNETDDSRYILAQTPSGQKFIRAKKILVTIPPTRENLVPFDLDKTEEAIFTQFSGTYYWTSVIRNIYHTGSAPAIQNRAFGTPYNLPILPGVYGMLNTRVPGLNWVLYGSSTFMSNEEVKRNLVDSLLRVRHANVTITEPEIVGFASHSPYEVVVPVEAIKAGFYRNLHALQGHRGTYYTGAALTAHESHLIWGFTEKLLFDHFV</sequence>
<feature type="signal peptide" evidence="1">
    <location>
        <begin position="1"/>
        <end position="24"/>
    </location>
</feature>
<gene>
    <name evidence="2" type="ORF">BDV28DRAFT_164806</name>
</gene>
<proteinExistence type="predicted"/>
<dbReference type="Proteomes" id="UP000327118">
    <property type="component" value="Unassembled WGS sequence"/>
</dbReference>
<dbReference type="Gene3D" id="3.30.70.1990">
    <property type="match status" value="1"/>
</dbReference>
<dbReference type="OrthoDB" id="68575at2759"/>
<keyword evidence="1" id="KW-0732">Signal</keyword>
<dbReference type="SUPFAM" id="SSF51905">
    <property type="entry name" value="FAD/NAD(P)-binding domain"/>
    <property type="match status" value="1"/>
</dbReference>
<dbReference type="Gene3D" id="1.10.405.20">
    <property type="match status" value="1"/>
</dbReference>
<dbReference type="AlphaFoldDB" id="A0A5N6ZJT3"/>
<name>A0A5N6ZJT3_9EURO</name>
<accession>A0A5N6ZJT3</accession>
<dbReference type="Gene3D" id="3.50.50.60">
    <property type="entry name" value="FAD/NAD(P)-binding domain"/>
    <property type="match status" value="1"/>
</dbReference>
<reference evidence="3" key="1">
    <citation type="submission" date="2019-04" db="EMBL/GenBank/DDBJ databases">
        <title>Friends and foes A comparative genomics studyof 23 Aspergillus species from section Flavi.</title>
        <authorList>
            <consortium name="DOE Joint Genome Institute"/>
            <person name="Kjaerbolling I."/>
            <person name="Vesth T."/>
            <person name="Frisvad J.C."/>
            <person name="Nybo J.L."/>
            <person name="Theobald S."/>
            <person name="Kildgaard S."/>
            <person name="Isbrandt T."/>
            <person name="Kuo A."/>
            <person name="Sato A."/>
            <person name="Lyhne E.K."/>
            <person name="Kogle M.E."/>
            <person name="Wiebenga A."/>
            <person name="Kun R.S."/>
            <person name="Lubbers R.J."/>
            <person name="Makela M.R."/>
            <person name="Barry K."/>
            <person name="Chovatia M."/>
            <person name="Clum A."/>
            <person name="Daum C."/>
            <person name="Haridas S."/>
            <person name="He G."/>
            <person name="LaButti K."/>
            <person name="Lipzen A."/>
            <person name="Mondo S."/>
            <person name="Riley R."/>
            <person name="Salamov A."/>
            <person name="Simmons B.A."/>
            <person name="Magnuson J.K."/>
            <person name="Henrissat B."/>
            <person name="Mortensen U.H."/>
            <person name="Larsen T.O."/>
            <person name="Devries R.P."/>
            <person name="Grigoriev I.V."/>
            <person name="Machida M."/>
            <person name="Baker S.E."/>
            <person name="Andersen M.R."/>
        </authorList>
    </citation>
    <scope>NUCLEOTIDE SEQUENCE [LARGE SCALE GENOMIC DNA]</scope>
    <source>
        <strain evidence="3">CBS 553.77</strain>
    </source>
</reference>
<protein>
    <submittedName>
        <fullName evidence="2">Amine oxidase, flavin-containing superfamily</fullName>
    </submittedName>
</protein>
<evidence type="ECO:0000313" key="3">
    <source>
        <dbReference type="Proteomes" id="UP000327118"/>
    </source>
</evidence>
<feature type="chain" id="PRO_5024969609" evidence="1">
    <location>
        <begin position="25"/>
        <end position="478"/>
    </location>
</feature>
<organism evidence="2 3">
    <name type="scientific">Aspergillus coremiiformis</name>
    <dbReference type="NCBI Taxonomy" id="138285"/>
    <lineage>
        <taxon>Eukaryota</taxon>
        <taxon>Fungi</taxon>
        <taxon>Dikarya</taxon>
        <taxon>Ascomycota</taxon>
        <taxon>Pezizomycotina</taxon>
        <taxon>Eurotiomycetes</taxon>
        <taxon>Eurotiomycetidae</taxon>
        <taxon>Eurotiales</taxon>
        <taxon>Aspergillaceae</taxon>
        <taxon>Aspergillus</taxon>
        <taxon>Aspergillus subgen. Circumdati</taxon>
    </lineage>
</organism>